<name>A0A2T3ZZI1_TRIHA</name>
<dbReference type="GeneID" id="36622446"/>
<dbReference type="RefSeq" id="XP_024769901.1">
    <property type="nucleotide sequence ID" value="XM_024913882.1"/>
</dbReference>
<reference evidence="1 2" key="1">
    <citation type="submission" date="2016-07" db="EMBL/GenBank/DDBJ databases">
        <title>Multiple horizontal gene transfer events from other fungi enriched the ability of initially mycotrophic Trichoderma (Ascomycota) to feed on dead plant biomass.</title>
        <authorList>
            <consortium name="DOE Joint Genome Institute"/>
            <person name="Aerts A."/>
            <person name="Atanasova L."/>
            <person name="Chenthamara K."/>
            <person name="Zhang J."/>
            <person name="Grujic M."/>
            <person name="Henrissat B."/>
            <person name="Kuo A."/>
            <person name="Salamov A."/>
            <person name="Lipzen A."/>
            <person name="Labutti K."/>
            <person name="Barry K."/>
            <person name="Miao Y."/>
            <person name="Rahimi M.J."/>
            <person name="Shen Q."/>
            <person name="Grigoriev I.V."/>
            <person name="Kubicek C.P."/>
            <person name="Druzhinina I.S."/>
        </authorList>
    </citation>
    <scope>NUCLEOTIDE SEQUENCE [LARGE SCALE GENOMIC DNA]</scope>
    <source>
        <strain evidence="1 2">CBS 226.95</strain>
    </source>
</reference>
<accession>A0A2T3ZZI1</accession>
<evidence type="ECO:0000313" key="1">
    <source>
        <dbReference type="EMBL" id="PTB50224.1"/>
    </source>
</evidence>
<proteinExistence type="predicted"/>
<dbReference type="EMBL" id="KZ679689">
    <property type="protein sequence ID" value="PTB50224.1"/>
    <property type="molecule type" value="Genomic_DNA"/>
</dbReference>
<keyword evidence="2" id="KW-1185">Reference proteome</keyword>
<evidence type="ECO:0000313" key="2">
    <source>
        <dbReference type="Proteomes" id="UP000241690"/>
    </source>
</evidence>
<dbReference type="Proteomes" id="UP000241690">
    <property type="component" value="Unassembled WGS sequence"/>
</dbReference>
<dbReference type="AlphaFoldDB" id="A0A2T3ZZI1"/>
<gene>
    <name evidence="1" type="ORF">M431DRAFT_263185</name>
</gene>
<organism evidence="1 2">
    <name type="scientific">Trichoderma harzianum CBS 226.95</name>
    <dbReference type="NCBI Taxonomy" id="983964"/>
    <lineage>
        <taxon>Eukaryota</taxon>
        <taxon>Fungi</taxon>
        <taxon>Dikarya</taxon>
        <taxon>Ascomycota</taxon>
        <taxon>Pezizomycotina</taxon>
        <taxon>Sordariomycetes</taxon>
        <taxon>Hypocreomycetidae</taxon>
        <taxon>Hypocreales</taxon>
        <taxon>Hypocreaceae</taxon>
        <taxon>Trichoderma</taxon>
    </lineage>
</organism>
<sequence length="73" mass="8702">MRIHSVLSVLIIHRSSAYVRSGAVPFRQVLFEKQFSHDHHNRHSFVSLFPWHRRACIVKHTHTRTYEPRLSSI</sequence>
<protein>
    <submittedName>
        <fullName evidence="1">Uncharacterized protein</fullName>
    </submittedName>
</protein>